<sequence length="251" mass="28234">MGTELRIAMWSGPRNISTAMMRAFENRSDCVVSDEPLYGAWLKLTGADHPMREAVIEAMDCDWERVVDRLTGPVPDGASIWYQKHMTHHLLDEMIRPDWLSRLRHVFLIRDPTAVVASYLDKRETVSPEDIGIPQQARLFDLITELDGTPPPVVDSGAFLGDPEGHLRALCRALEIDFDPDMLSWPSGPRDSDGPWAPHWYQTVWASTGFAPPREASPTLQGQALEVAERCRPDYQRLHALRLQPLAGSDA</sequence>
<dbReference type="RefSeq" id="WP_049724197.1">
    <property type="nucleotide sequence ID" value="NZ_CP012154.1"/>
</dbReference>
<dbReference type="AlphaFoldDB" id="A0A0K0XS15"/>
<evidence type="ECO:0000256" key="1">
    <source>
        <dbReference type="ARBA" id="ARBA00009320"/>
    </source>
</evidence>
<dbReference type="Pfam" id="PF19798">
    <property type="entry name" value="Sulfotransfer_5"/>
    <property type="match status" value="1"/>
</dbReference>
<dbReference type="PANTHER" id="PTHR42743:SF11">
    <property type="entry name" value="AMINODEOXYCHORISMATE LYASE"/>
    <property type="match status" value="1"/>
</dbReference>
<dbReference type="PATRIC" id="fig|1579979.3.peg.97"/>
<dbReference type="STRING" id="1579979.WM2015_92"/>
<comment type="similarity">
    <text evidence="1">Belongs to the class-IV pyridoxal-phosphate-dependent aminotransferase family.</text>
</comment>
<proteinExistence type="inferred from homology"/>
<keyword evidence="2" id="KW-0032">Aminotransferase</keyword>
<dbReference type="InterPro" id="IPR027417">
    <property type="entry name" value="P-loop_NTPase"/>
</dbReference>
<evidence type="ECO:0000313" key="2">
    <source>
        <dbReference type="EMBL" id="AKS40483.1"/>
    </source>
</evidence>
<dbReference type="KEGG" id="wma:WM2015_92"/>
<dbReference type="OrthoDB" id="272985at2"/>
<dbReference type="SUPFAM" id="SSF52540">
    <property type="entry name" value="P-loop containing nucleoside triphosphate hydrolases"/>
    <property type="match status" value="1"/>
</dbReference>
<dbReference type="Proteomes" id="UP000066624">
    <property type="component" value="Chromosome"/>
</dbReference>
<evidence type="ECO:0000313" key="3">
    <source>
        <dbReference type="Proteomes" id="UP000066624"/>
    </source>
</evidence>
<dbReference type="EMBL" id="CP012154">
    <property type="protein sequence ID" value="AKS40483.1"/>
    <property type="molecule type" value="Genomic_DNA"/>
</dbReference>
<keyword evidence="2" id="KW-0808">Transferase</keyword>
<name>A0A0K0XS15_9GAMM</name>
<organism evidence="2 3">
    <name type="scientific">Wenzhouxiangella marina</name>
    <dbReference type="NCBI Taxonomy" id="1579979"/>
    <lineage>
        <taxon>Bacteria</taxon>
        <taxon>Pseudomonadati</taxon>
        <taxon>Pseudomonadota</taxon>
        <taxon>Gammaproteobacteria</taxon>
        <taxon>Chromatiales</taxon>
        <taxon>Wenzhouxiangellaceae</taxon>
        <taxon>Wenzhouxiangella</taxon>
    </lineage>
</organism>
<keyword evidence="3" id="KW-1185">Reference proteome</keyword>
<dbReference type="GO" id="GO:0019752">
    <property type="term" value="P:carboxylic acid metabolic process"/>
    <property type="evidence" value="ECO:0007669"/>
    <property type="project" value="TreeGrafter"/>
</dbReference>
<dbReference type="Gene3D" id="3.40.50.300">
    <property type="entry name" value="P-loop containing nucleotide triphosphate hydrolases"/>
    <property type="match status" value="1"/>
</dbReference>
<accession>A0A0K0XS15</accession>
<dbReference type="PANTHER" id="PTHR42743">
    <property type="entry name" value="AMINO-ACID AMINOTRANSFERASE"/>
    <property type="match status" value="1"/>
</dbReference>
<gene>
    <name evidence="2" type="ORF">WM2015_92</name>
</gene>
<dbReference type="GO" id="GO:0008483">
    <property type="term" value="F:transaminase activity"/>
    <property type="evidence" value="ECO:0007669"/>
    <property type="project" value="UniProtKB-KW"/>
</dbReference>
<reference evidence="2 3" key="1">
    <citation type="submission" date="2015-07" db="EMBL/GenBank/DDBJ databases">
        <authorList>
            <person name="Noorani M."/>
        </authorList>
    </citation>
    <scope>NUCLEOTIDE SEQUENCE [LARGE SCALE GENOMIC DNA]</scope>
    <source>
        <strain evidence="2 3">KCTC 42284</strain>
    </source>
</reference>
<protein>
    <submittedName>
        <fullName evidence="2">Branched-chain amino acid aminotransferase</fullName>
    </submittedName>
</protein>
<dbReference type="InterPro" id="IPR050571">
    <property type="entry name" value="Class-IV_PLP-Dep_Aminotrnsfr"/>
</dbReference>